<dbReference type="AlphaFoldDB" id="A0A7Z0SPX3"/>
<protein>
    <submittedName>
        <fullName evidence="1">Uncharacterized protein</fullName>
    </submittedName>
</protein>
<reference evidence="1 2" key="1">
    <citation type="submission" date="2020-07" db="EMBL/GenBank/DDBJ databases">
        <title>Halomonas sp. QX-2 draft genome sequence.</title>
        <authorList>
            <person name="Qiu X."/>
        </authorList>
    </citation>
    <scope>NUCLEOTIDE SEQUENCE [LARGE SCALE GENOMIC DNA]</scope>
    <source>
        <strain evidence="1 2">QX-2</strain>
    </source>
</reference>
<sequence>MLNGFKTSFSKQAFKSGVEEQLSFRQKKAATQEVAEARDQNNRARTTTLATAIAMLPVHTQTRYEVKVRKKVKFSTLAAPSV</sequence>
<dbReference type="EMBL" id="JACCGK010000021">
    <property type="protein sequence ID" value="NYT74753.1"/>
    <property type="molecule type" value="Genomic_DNA"/>
</dbReference>
<name>A0A7Z0SPX3_9GAMM</name>
<gene>
    <name evidence="1" type="ORF">HZU72_20385</name>
</gene>
<evidence type="ECO:0000313" key="1">
    <source>
        <dbReference type="EMBL" id="NYT74753.1"/>
    </source>
</evidence>
<keyword evidence="2" id="KW-1185">Reference proteome</keyword>
<comment type="caution">
    <text evidence="1">The sequence shown here is derived from an EMBL/GenBank/DDBJ whole genome shotgun (WGS) entry which is preliminary data.</text>
</comment>
<accession>A0A7Z0SPX3</accession>
<proteinExistence type="predicted"/>
<evidence type="ECO:0000313" key="2">
    <source>
        <dbReference type="Proteomes" id="UP000520876"/>
    </source>
</evidence>
<organism evidence="1 2">
    <name type="scientific">Vreelandella sedimenti</name>
    <dbReference type="NCBI Taxonomy" id="2729618"/>
    <lineage>
        <taxon>Bacteria</taxon>
        <taxon>Pseudomonadati</taxon>
        <taxon>Pseudomonadota</taxon>
        <taxon>Gammaproteobacteria</taxon>
        <taxon>Oceanospirillales</taxon>
        <taxon>Halomonadaceae</taxon>
        <taxon>Vreelandella</taxon>
    </lineage>
</organism>
<dbReference type="Proteomes" id="UP000520876">
    <property type="component" value="Unassembled WGS sequence"/>
</dbReference>